<keyword evidence="2" id="KW-0813">Transport</keyword>
<keyword evidence="5 10" id="KW-0812">Transmembrane</keyword>
<dbReference type="Proteomes" id="UP000525389">
    <property type="component" value="Unassembled WGS sequence"/>
</dbReference>
<dbReference type="GO" id="GO:0042910">
    <property type="term" value="F:xenobiotic transmembrane transporter activity"/>
    <property type="evidence" value="ECO:0007669"/>
    <property type="project" value="InterPro"/>
</dbReference>
<evidence type="ECO:0000256" key="5">
    <source>
        <dbReference type="ARBA" id="ARBA00022692"/>
    </source>
</evidence>
<feature type="transmembrane region" description="Helical" evidence="10">
    <location>
        <begin position="36"/>
        <end position="59"/>
    </location>
</feature>
<dbReference type="AlphaFoldDB" id="A0A7W8LNJ2"/>
<dbReference type="InterPro" id="IPR048279">
    <property type="entry name" value="MdtK-like"/>
</dbReference>
<feature type="transmembrane region" description="Helical" evidence="10">
    <location>
        <begin position="266"/>
        <end position="286"/>
    </location>
</feature>
<keyword evidence="7" id="KW-0406">Ion transport</keyword>
<feature type="transmembrane region" description="Helical" evidence="10">
    <location>
        <begin position="173"/>
        <end position="193"/>
    </location>
</feature>
<feature type="transmembrane region" description="Helical" evidence="10">
    <location>
        <begin position="199"/>
        <end position="223"/>
    </location>
</feature>
<evidence type="ECO:0000256" key="4">
    <source>
        <dbReference type="ARBA" id="ARBA00022475"/>
    </source>
</evidence>
<dbReference type="GO" id="GO:0005886">
    <property type="term" value="C:plasma membrane"/>
    <property type="evidence" value="ECO:0007669"/>
    <property type="project" value="UniProtKB-SubCell"/>
</dbReference>
<dbReference type="PANTHER" id="PTHR43298:SF2">
    <property type="entry name" value="FMN_FAD EXPORTER YEEO-RELATED"/>
    <property type="match status" value="1"/>
</dbReference>
<proteinExistence type="predicted"/>
<feature type="transmembrane region" description="Helical" evidence="10">
    <location>
        <begin position="99"/>
        <end position="120"/>
    </location>
</feature>
<dbReference type="NCBIfam" id="TIGR00797">
    <property type="entry name" value="matE"/>
    <property type="match status" value="1"/>
</dbReference>
<evidence type="ECO:0000256" key="8">
    <source>
        <dbReference type="ARBA" id="ARBA00023136"/>
    </source>
</evidence>
<sequence length="467" mass="47121">MPDSSLSADRPTGSGDHLRDILRLAVPASVEGVVQLVFNFLAQLIVATLGATAVAAVGFSNNVTLLLIFTLGTLGSGAGILVARAHGAGDRGAVARTSGTALLLAAALTLALVAGLHAFAAPVLRTLGAPAELTEAATPFFQVALLSVPLIVLSVVAGSVLRSLEQPRVPMLATFAAAAVNVALGYALVHGAAGLPRLGLAGAAWGALGGQALRVGLLGWFLYGRRGVIAPAWSGLGAGGRVLIRELLHLSLPLAATQLAWSGGNLLYALLLARLGTAALAGVQIASTLEGIFVVASFGLVPAATALIGQAVGQRDEQLARERARAVERFGLVTGVAFGVLFALTALALPALYPGVGAQVREIALGAILINAAVQVVKVANMVRGGGVLPSGSDTRGVLIGDAVSAFAVGLPLAYLLAFGLDLGVWGVLIARVLEEIVKVAIFTWRAKRLSWGAVVAGQAALPAAAD</sequence>
<dbReference type="PIRSF" id="PIRSF006603">
    <property type="entry name" value="DinF"/>
    <property type="match status" value="1"/>
</dbReference>
<keyword evidence="4" id="KW-1003">Cell membrane</keyword>
<organism evidence="11 12">
    <name type="scientific">Deinococcus budaensis</name>
    <dbReference type="NCBI Taxonomy" id="1665626"/>
    <lineage>
        <taxon>Bacteria</taxon>
        <taxon>Thermotogati</taxon>
        <taxon>Deinococcota</taxon>
        <taxon>Deinococci</taxon>
        <taxon>Deinococcales</taxon>
        <taxon>Deinococcaceae</taxon>
        <taxon>Deinococcus</taxon>
    </lineage>
</organism>
<accession>A0A7W8LNJ2</accession>
<comment type="caution">
    <text evidence="11">The sequence shown here is derived from an EMBL/GenBank/DDBJ whole genome shotgun (WGS) entry which is preliminary data.</text>
</comment>
<dbReference type="PANTHER" id="PTHR43298">
    <property type="entry name" value="MULTIDRUG RESISTANCE PROTEIN NORM-RELATED"/>
    <property type="match status" value="1"/>
</dbReference>
<evidence type="ECO:0000256" key="2">
    <source>
        <dbReference type="ARBA" id="ARBA00022448"/>
    </source>
</evidence>
<evidence type="ECO:0000256" key="10">
    <source>
        <dbReference type="SAM" id="Phobius"/>
    </source>
</evidence>
<evidence type="ECO:0000313" key="11">
    <source>
        <dbReference type="EMBL" id="MBB5232776.1"/>
    </source>
</evidence>
<feature type="transmembrane region" description="Helical" evidence="10">
    <location>
        <begin position="330"/>
        <end position="353"/>
    </location>
</feature>
<evidence type="ECO:0000256" key="3">
    <source>
        <dbReference type="ARBA" id="ARBA00022449"/>
    </source>
</evidence>
<feature type="transmembrane region" description="Helical" evidence="10">
    <location>
        <begin position="65"/>
        <end position="87"/>
    </location>
</feature>
<evidence type="ECO:0000256" key="1">
    <source>
        <dbReference type="ARBA" id="ARBA00004651"/>
    </source>
</evidence>
<keyword evidence="6 10" id="KW-1133">Transmembrane helix</keyword>
<evidence type="ECO:0000256" key="7">
    <source>
        <dbReference type="ARBA" id="ARBA00023065"/>
    </source>
</evidence>
<dbReference type="Pfam" id="PF01554">
    <property type="entry name" value="MatE"/>
    <property type="match status" value="2"/>
</dbReference>
<evidence type="ECO:0000313" key="12">
    <source>
        <dbReference type="Proteomes" id="UP000525389"/>
    </source>
</evidence>
<protein>
    <recommendedName>
        <fullName evidence="9">Multidrug-efflux transporter</fullName>
    </recommendedName>
</protein>
<evidence type="ECO:0000256" key="9">
    <source>
        <dbReference type="ARBA" id="ARBA00031636"/>
    </source>
</evidence>
<keyword evidence="12" id="KW-1185">Reference proteome</keyword>
<dbReference type="InterPro" id="IPR002528">
    <property type="entry name" value="MATE_fam"/>
</dbReference>
<feature type="transmembrane region" description="Helical" evidence="10">
    <location>
        <begin position="140"/>
        <end position="161"/>
    </location>
</feature>
<gene>
    <name evidence="11" type="ORF">HNQ09_000193</name>
</gene>
<keyword evidence="8 10" id="KW-0472">Membrane</keyword>
<dbReference type="GO" id="GO:0006811">
    <property type="term" value="P:monoatomic ion transport"/>
    <property type="evidence" value="ECO:0007669"/>
    <property type="project" value="UniProtKB-KW"/>
</dbReference>
<dbReference type="InterPro" id="IPR050222">
    <property type="entry name" value="MATE_MdtK"/>
</dbReference>
<dbReference type="RefSeq" id="WP_184024233.1">
    <property type="nucleotide sequence ID" value="NZ_JACHFN010000001.1"/>
</dbReference>
<comment type="subcellular location">
    <subcellularLocation>
        <location evidence="1">Cell membrane</location>
        <topology evidence="1">Multi-pass membrane protein</topology>
    </subcellularLocation>
</comment>
<reference evidence="11 12" key="1">
    <citation type="submission" date="2020-08" db="EMBL/GenBank/DDBJ databases">
        <title>Genomic Encyclopedia of Type Strains, Phase IV (KMG-IV): sequencing the most valuable type-strain genomes for metagenomic binning, comparative biology and taxonomic classification.</title>
        <authorList>
            <person name="Goeker M."/>
        </authorList>
    </citation>
    <scope>NUCLEOTIDE SEQUENCE [LARGE SCALE GENOMIC DNA]</scope>
    <source>
        <strain evidence="11 12">DSM 101791</strain>
    </source>
</reference>
<dbReference type="GO" id="GO:0015297">
    <property type="term" value="F:antiporter activity"/>
    <property type="evidence" value="ECO:0007669"/>
    <property type="project" value="UniProtKB-KW"/>
</dbReference>
<dbReference type="EMBL" id="JACHFN010000001">
    <property type="protein sequence ID" value="MBB5232776.1"/>
    <property type="molecule type" value="Genomic_DNA"/>
</dbReference>
<keyword evidence="3" id="KW-0050">Antiport</keyword>
<evidence type="ECO:0000256" key="6">
    <source>
        <dbReference type="ARBA" id="ARBA00022989"/>
    </source>
</evidence>
<feature type="transmembrane region" description="Helical" evidence="10">
    <location>
        <begin position="292"/>
        <end position="309"/>
    </location>
</feature>
<name>A0A7W8LNJ2_9DEIO</name>